<feature type="compositionally biased region" description="Low complexity" evidence="1">
    <location>
        <begin position="99"/>
        <end position="109"/>
    </location>
</feature>
<dbReference type="Gramene" id="OE9A108000T1">
    <property type="protein sequence ID" value="OE9A108000C1"/>
    <property type="gene ID" value="OE9A108000"/>
</dbReference>
<comment type="caution">
    <text evidence="2">The sequence shown here is derived from an EMBL/GenBank/DDBJ whole genome shotgun (WGS) entry which is preliminary data.</text>
</comment>
<evidence type="ECO:0000313" key="2">
    <source>
        <dbReference type="EMBL" id="CAA2933632.1"/>
    </source>
</evidence>
<accession>A0A8S0PCA0</accession>
<dbReference type="Proteomes" id="UP000594638">
    <property type="component" value="Unassembled WGS sequence"/>
</dbReference>
<organism evidence="2 3">
    <name type="scientific">Olea europaea subsp. europaea</name>
    <dbReference type="NCBI Taxonomy" id="158383"/>
    <lineage>
        <taxon>Eukaryota</taxon>
        <taxon>Viridiplantae</taxon>
        <taxon>Streptophyta</taxon>
        <taxon>Embryophyta</taxon>
        <taxon>Tracheophyta</taxon>
        <taxon>Spermatophyta</taxon>
        <taxon>Magnoliopsida</taxon>
        <taxon>eudicotyledons</taxon>
        <taxon>Gunneridae</taxon>
        <taxon>Pentapetalae</taxon>
        <taxon>asterids</taxon>
        <taxon>lamiids</taxon>
        <taxon>Lamiales</taxon>
        <taxon>Oleaceae</taxon>
        <taxon>Oleeae</taxon>
        <taxon>Olea</taxon>
    </lineage>
</organism>
<evidence type="ECO:0000313" key="3">
    <source>
        <dbReference type="Proteomes" id="UP000594638"/>
    </source>
</evidence>
<evidence type="ECO:0000256" key="1">
    <source>
        <dbReference type="SAM" id="MobiDB-lite"/>
    </source>
</evidence>
<dbReference type="EMBL" id="CACTIH010000005">
    <property type="protein sequence ID" value="CAA2933632.1"/>
    <property type="molecule type" value="Genomic_DNA"/>
</dbReference>
<name>A0A8S0PCA0_OLEEU</name>
<proteinExistence type="predicted"/>
<reference evidence="2 3" key="1">
    <citation type="submission" date="2019-12" db="EMBL/GenBank/DDBJ databases">
        <authorList>
            <person name="Alioto T."/>
            <person name="Alioto T."/>
            <person name="Gomez Garrido J."/>
        </authorList>
    </citation>
    <scope>NUCLEOTIDE SEQUENCE [LARGE SCALE GENOMIC DNA]</scope>
</reference>
<dbReference type="PANTHER" id="PTHR37721">
    <property type="entry name" value="OS05G0464200 PROTEIN"/>
    <property type="match status" value="1"/>
</dbReference>
<dbReference type="OrthoDB" id="1729447at2759"/>
<gene>
    <name evidence="2" type="ORF">OLEA9_A108000</name>
</gene>
<dbReference type="PANTHER" id="PTHR37721:SF1">
    <property type="entry name" value="OS05G0464200 PROTEIN"/>
    <property type="match status" value="1"/>
</dbReference>
<dbReference type="AlphaFoldDB" id="A0A8S0PCA0"/>
<protein>
    <submittedName>
        <fullName evidence="2">Uncharacterized protein</fullName>
    </submittedName>
</protein>
<keyword evidence="3" id="KW-1185">Reference proteome</keyword>
<feature type="region of interest" description="Disordered" evidence="1">
    <location>
        <begin position="92"/>
        <end position="126"/>
    </location>
</feature>
<sequence length="126" mass="12706">MASTSSNLPTPRFPPKRGQVKAQIFESFSEIVPFPISKAGEVLAKIKGGGGGSDSSTSFTASPPLSAYASDAYSNYVSFAISKAGEVLAKIKGGGGGSDSSTSCDSSTSFTASPPLSAYASDAYSD</sequence>